<dbReference type="EMBL" id="GBRH01257313">
    <property type="protein sequence ID" value="JAD40582.1"/>
    <property type="molecule type" value="Transcribed_RNA"/>
</dbReference>
<reference evidence="2" key="2">
    <citation type="journal article" date="2015" name="Data Brief">
        <title>Shoot transcriptome of the giant reed, Arundo donax.</title>
        <authorList>
            <person name="Barrero R.A."/>
            <person name="Guerrero F.D."/>
            <person name="Moolhuijzen P."/>
            <person name="Goolsby J.A."/>
            <person name="Tidwell J."/>
            <person name="Bellgard S.E."/>
            <person name="Bellgard M.I."/>
        </authorList>
    </citation>
    <scope>NUCLEOTIDE SEQUENCE</scope>
    <source>
        <tissue evidence="2">Shoot tissue taken approximately 20 cm above the soil surface</tissue>
    </source>
</reference>
<reference evidence="2" key="1">
    <citation type="submission" date="2014-09" db="EMBL/GenBank/DDBJ databases">
        <authorList>
            <person name="Magalhaes I.L.F."/>
            <person name="Oliveira U."/>
            <person name="Santos F.R."/>
            <person name="Vidigal T.H.D.A."/>
            <person name="Brescovit A.D."/>
            <person name="Santos A.J."/>
        </authorList>
    </citation>
    <scope>NUCLEOTIDE SEQUENCE</scope>
    <source>
        <tissue evidence="2">Shoot tissue taken approximately 20 cm above the soil surface</tissue>
    </source>
</reference>
<organism evidence="2">
    <name type="scientific">Arundo donax</name>
    <name type="common">Giant reed</name>
    <name type="synonym">Donax arundinaceus</name>
    <dbReference type="NCBI Taxonomy" id="35708"/>
    <lineage>
        <taxon>Eukaryota</taxon>
        <taxon>Viridiplantae</taxon>
        <taxon>Streptophyta</taxon>
        <taxon>Embryophyta</taxon>
        <taxon>Tracheophyta</taxon>
        <taxon>Spermatophyta</taxon>
        <taxon>Magnoliopsida</taxon>
        <taxon>Liliopsida</taxon>
        <taxon>Poales</taxon>
        <taxon>Poaceae</taxon>
        <taxon>PACMAD clade</taxon>
        <taxon>Arundinoideae</taxon>
        <taxon>Arundineae</taxon>
        <taxon>Arundo</taxon>
    </lineage>
</organism>
<proteinExistence type="predicted"/>
<protein>
    <submittedName>
        <fullName evidence="2">Uncharacterized protein</fullName>
    </submittedName>
</protein>
<name>A0A0A9A0L7_ARUDO</name>
<feature type="compositionally biased region" description="Basic and acidic residues" evidence="1">
    <location>
        <begin position="24"/>
        <end position="40"/>
    </location>
</feature>
<dbReference type="AlphaFoldDB" id="A0A0A9A0L7"/>
<evidence type="ECO:0000313" key="2">
    <source>
        <dbReference type="EMBL" id="JAD40582.1"/>
    </source>
</evidence>
<accession>A0A0A9A0L7</accession>
<sequence>MRGARHVLQDRTPRAGTPPVRGNAEQEHRGVERGDDERCS</sequence>
<evidence type="ECO:0000256" key="1">
    <source>
        <dbReference type="SAM" id="MobiDB-lite"/>
    </source>
</evidence>
<feature type="region of interest" description="Disordered" evidence="1">
    <location>
        <begin position="1"/>
        <end position="40"/>
    </location>
</feature>